<comment type="caution">
    <text evidence="6">The sequence shown here is derived from an EMBL/GenBank/DDBJ whole genome shotgun (WGS) entry which is preliminary data.</text>
</comment>
<gene>
    <name evidence="6" type="ORF">bsdE14_39860</name>
</gene>
<evidence type="ECO:0000256" key="3">
    <source>
        <dbReference type="ARBA" id="ARBA00022729"/>
    </source>
</evidence>
<sequence>MKRKFSVVSILFLVFLLISTTLAGCGNKTPSSQSKTTTTKVRLNEVTRSVFYAPFYAAMNQGFFKEEGLEIDLTTGQGADKTMQEVMSGNADIGFCGPEQTIYINVQKRDDYPILFAQLTQTDGSFLVSRKSETNFSWESLEGKTILGGRPGGVPEMALEYALKKHGLVNEKNIKIITNVAFAAAPGAFKGGTGDYAALFEPSGSMLEKDKSGYIVASVGKEVGTMPYTCYFTTKSYLDKHSDVIEKFTRAIYKGQLWVDSHSDAEVAGQIKSFFPGTDVDILTNVTKNYRAINAFAHDPILKEENLNILENLIEGYNKTLIPERPAFSKIVNTSIATKVVNETKK</sequence>
<feature type="signal peptide" evidence="4">
    <location>
        <begin position="1"/>
        <end position="23"/>
    </location>
</feature>
<evidence type="ECO:0000256" key="2">
    <source>
        <dbReference type="ARBA" id="ARBA00010742"/>
    </source>
</evidence>
<dbReference type="Pfam" id="PF09084">
    <property type="entry name" value="NMT1"/>
    <property type="match status" value="1"/>
</dbReference>
<dbReference type="Gene3D" id="3.40.190.10">
    <property type="entry name" value="Periplasmic binding protein-like II"/>
    <property type="match status" value="2"/>
</dbReference>
<dbReference type="PANTHER" id="PTHR30024:SF47">
    <property type="entry name" value="TAURINE-BINDING PERIPLASMIC PROTEIN"/>
    <property type="match status" value="1"/>
</dbReference>
<dbReference type="InterPro" id="IPR015168">
    <property type="entry name" value="SsuA/THI5"/>
</dbReference>
<name>A0ABQ5NBL9_9CLOT</name>
<proteinExistence type="inferred from homology"/>
<dbReference type="EMBL" id="BRXR01000001">
    <property type="protein sequence ID" value="GLC32576.1"/>
    <property type="molecule type" value="Genomic_DNA"/>
</dbReference>
<feature type="domain" description="SsuA/THI5-like" evidence="5">
    <location>
        <begin position="53"/>
        <end position="259"/>
    </location>
</feature>
<comment type="similarity">
    <text evidence="2">Belongs to the bacterial solute-binding protein SsuA/TauA family.</text>
</comment>
<evidence type="ECO:0000313" key="6">
    <source>
        <dbReference type="EMBL" id="GLC32576.1"/>
    </source>
</evidence>
<evidence type="ECO:0000256" key="4">
    <source>
        <dbReference type="SAM" id="SignalP"/>
    </source>
</evidence>
<organism evidence="6 7">
    <name type="scientific">Clostridium omnivorum</name>
    <dbReference type="NCBI Taxonomy" id="1604902"/>
    <lineage>
        <taxon>Bacteria</taxon>
        <taxon>Bacillati</taxon>
        <taxon>Bacillota</taxon>
        <taxon>Clostridia</taxon>
        <taxon>Eubacteriales</taxon>
        <taxon>Clostridiaceae</taxon>
        <taxon>Clostridium</taxon>
    </lineage>
</organism>
<evidence type="ECO:0000256" key="1">
    <source>
        <dbReference type="ARBA" id="ARBA00004418"/>
    </source>
</evidence>
<keyword evidence="7" id="KW-1185">Reference proteome</keyword>
<comment type="subcellular location">
    <subcellularLocation>
        <location evidence="1">Periplasm</location>
    </subcellularLocation>
</comment>
<dbReference type="PANTHER" id="PTHR30024">
    <property type="entry name" value="ALIPHATIC SULFONATES-BINDING PROTEIN-RELATED"/>
    <property type="match status" value="1"/>
</dbReference>
<evidence type="ECO:0000259" key="5">
    <source>
        <dbReference type="Pfam" id="PF09084"/>
    </source>
</evidence>
<accession>A0ABQ5NBL9</accession>
<dbReference type="RefSeq" id="WP_264851884.1">
    <property type="nucleotide sequence ID" value="NZ_BRXR01000001.1"/>
</dbReference>
<protein>
    <submittedName>
        <fullName evidence="6">ABC transporter substrate-binding protein</fullName>
    </submittedName>
</protein>
<dbReference type="SUPFAM" id="SSF53850">
    <property type="entry name" value="Periplasmic binding protein-like II"/>
    <property type="match status" value="1"/>
</dbReference>
<reference evidence="6 7" key="1">
    <citation type="journal article" date="2024" name="Int. J. Syst. Evol. Microbiol.">
        <title>Clostridium omnivorum sp. nov., isolated from anoxic soil under the treatment of reductive soil disinfestation.</title>
        <authorList>
            <person name="Ueki A."/>
            <person name="Tonouchi A."/>
            <person name="Kaku N."/>
            <person name="Honma S."/>
            <person name="Ueki K."/>
        </authorList>
    </citation>
    <scope>NUCLEOTIDE SEQUENCE [LARGE SCALE GENOMIC DNA]</scope>
    <source>
        <strain evidence="6 7">E14</strain>
    </source>
</reference>
<feature type="chain" id="PRO_5046464083" evidence="4">
    <location>
        <begin position="24"/>
        <end position="346"/>
    </location>
</feature>
<dbReference type="Proteomes" id="UP001208567">
    <property type="component" value="Unassembled WGS sequence"/>
</dbReference>
<evidence type="ECO:0000313" key="7">
    <source>
        <dbReference type="Proteomes" id="UP001208567"/>
    </source>
</evidence>
<dbReference type="PROSITE" id="PS51257">
    <property type="entry name" value="PROKAR_LIPOPROTEIN"/>
    <property type="match status" value="1"/>
</dbReference>
<keyword evidence="3 4" id="KW-0732">Signal</keyword>